<keyword evidence="1" id="KW-1133">Transmembrane helix</keyword>
<dbReference type="OrthoDB" id="1415334at2759"/>
<evidence type="ECO:0000313" key="3">
    <source>
        <dbReference type="Proteomes" id="UP000828251"/>
    </source>
</evidence>
<accession>A0A9D3UKW3</accession>
<reference evidence="2 3" key="1">
    <citation type="journal article" date="2021" name="Plant Biotechnol. J.">
        <title>Multi-omics assisted identification of the key and species-specific regulatory components of drought-tolerant mechanisms in Gossypium stocksii.</title>
        <authorList>
            <person name="Yu D."/>
            <person name="Ke L."/>
            <person name="Zhang D."/>
            <person name="Wu Y."/>
            <person name="Sun Y."/>
            <person name="Mei J."/>
            <person name="Sun J."/>
            <person name="Sun Y."/>
        </authorList>
    </citation>
    <scope>NUCLEOTIDE SEQUENCE [LARGE SCALE GENOMIC DNA]</scope>
    <source>
        <strain evidence="3">cv. E1</strain>
        <tissue evidence="2">Leaf</tissue>
    </source>
</reference>
<comment type="caution">
    <text evidence="2">The sequence shown here is derived from an EMBL/GenBank/DDBJ whole genome shotgun (WGS) entry which is preliminary data.</text>
</comment>
<proteinExistence type="predicted"/>
<gene>
    <name evidence="2" type="ORF">J1N35_037905</name>
</gene>
<sequence length="207" mass="24080">MHNGWHVSYNEIYVSSQIRELEYYLQLNDREASRTIHTIGYEIIKDRFHEMLEILWSINSIGARCLSNIPFDQWIKSYDEGLQYDHMTSNLAECINSIFKRTRHLSITSIVKETYFCLAGLLQKRVIFRTGQTNRGYAGCVRMQDIQCRHGHIEMTKQTGKLDGYALDSFLVQLPSRAVVLVVPLLCLRSIVILTFLVVIVYPPIYK</sequence>
<organism evidence="2 3">
    <name type="scientific">Gossypium stocksii</name>
    <dbReference type="NCBI Taxonomy" id="47602"/>
    <lineage>
        <taxon>Eukaryota</taxon>
        <taxon>Viridiplantae</taxon>
        <taxon>Streptophyta</taxon>
        <taxon>Embryophyta</taxon>
        <taxon>Tracheophyta</taxon>
        <taxon>Spermatophyta</taxon>
        <taxon>Magnoliopsida</taxon>
        <taxon>eudicotyledons</taxon>
        <taxon>Gunneridae</taxon>
        <taxon>Pentapetalae</taxon>
        <taxon>rosids</taxon>
        <taxon>malvids</taxon>
        <taxon>Malvales</taxon>
        <taxon>Malvaceae</taxon>
        <taxon>Malvoideae</taxon>
        <taxon>Gossypium</taxon>
    </lineage>
</organism>
<protein>
    <submittedName>
        <fullName evidence="2">Uncharacterized protein</fullName>
    </submittedName>
</protein>
<keyword evidence="1" id="KW-0812">Transmembrane</keyword>
<keyword evidence="1" id="KW-0472">Membrane</keyword>
<evidence type="ECO:0000313" key="2">
    <source>
        <dbReference type="EMBL" id="KAH1047121.1"/>
    </source>
</evidence>
<evidence type="ECO:0000256" key="1">
    <source>
        <dbReference type="SAM" id="Phobius"/>
    </source>
</evidence>
<keyword evidence="3" id="KW-1185">Reference proteome</keyword>
<dbReference type="Proteomes" id="UP000828251">
    <property type="component" value="Unassembled WGS sequence"/>
</dbReference>
<feature type="transmembrane region" description="Helical" evidence="1">
    <location>
        <begin position="178"/>
        <end position="202"/>
    </location>
</feature>
<name>A0A9D3UKW3_9ROSI</name>
<dbReference type="EMBL" id="JAIQCV010000011">
    <property type="protein sequence ID" value="KAH1047121.1"/>
    <property type="molecule type" value="Genomic_DNA"/>
</dbReference>
<dbReference type="AlphaFoldDB" id="A0A9D3UKW3"/>